<evidence type="ECO:0000256" key="1">
    <source>
        <dbReference type="ARBA" id="ARBA00004496"/>
    </source>
</evidence>
<comment type="similarity">
    <text evidence="2 15">Belongs to the MnmA/TRMU family.</text>
</comment>
<reference evidence="18 19" key="1">
    <citation type="submission" date="2019-11" db="EMBL/GenBank/DDBJ databases">
        <title>Draft genome sequences of five Paenibacillus species of dairy origin.</title>
        <authorList>
            <person name="Olajide A.M."/>
            <person name="Chen S."/>
            <person name="Lapointe G."/>
        </authorList>
    </citation>
    <scope>NUCLEOTIDE SEQUENCE [LARGE SCALE GENOMIC DNA]</scope>
    <source>
        <strain evidence="18 19">12CR55</strain>
    </source>
</reference>
<dbReference type="NCBIfam" id="NF001138">
    <property type="entry name" value="PRK00143.1"/>
    <property type="match status" value="1"/>
</dbReference>
<proteinExistence type="inferred from homology"/>
<dbReference type="Proteomes" id="UP000447876">
    <property type="component" value="Unassembled WGS sequence"/>
</dbReference>
<name>A0A7X3CNW9_9BACL</name>
<dbReference type="InterPro" id="IPR046884">
    <property type="entry name" value="MnmA-like_central"/>
</dbReference>
<keyword evidence="8 15" id="KW-0819">tRNA processing</keyword>
<dbReference type="GO" id="GO:0002143">
    <property type="term" value="P:tRNA wobble position uridine thiolation"/>
    <property type="evidence" value="ECO:0007669"/>
    <property type="project" value="TreeGrafter"/>
</dbReference>
<evidence type="ECO:0000256" key="5">
    <source>
        <dbReference type="ARBA" id="ARBA00022490"/>
    </source>
</evidence>
<keyword evidence="10 15" id="KW-0067">ATP-binding</keyword>
<keyword evidence="7 15" id="KW-0808">Transferase</keyword>
<evidence type="ECO:0000256" key="10">
    <source>
        <dbReference type="ARBA" id="ARBA00022840"/>
    </source>
</evidence>
<evidence type="ECO:0000256" key="3">
    <source>
        <dbReference type="ARBA" id="ARBA00011949"/>
    </source>
</evidence>
<gene>
    <name evidence="15 18" type="primary">mnmA</name>
    <name evidence="18" type="ORF">GNP95_10455</name>
</gene>
<dbReference type="FunFam" id="2.40.30.10:FF:000023">
    <property type="entry name" value="tRNA-specific 2-thiouridylase MnmA"/>
    <property type="match status" value="1"/>
</dbReference>
<evidence type="ECO:0000256" key="4">
    <source>
        <dbReference type="ARBA" id="ARBA00013805"/>
    </source>
</evidence>
<evidence type="ECO:0000256" key="2">
    <source>
        <dbReference type="ARBA" id="ARBA00006191"/>
    </source>
</evidence>
<dbReference type="GO" id="GO:0005737">
    <property type="term" value="C:cytoplasm"/>
    <property type="evidence" value="ECO:0007669"/>
    <property type="project" value="UniProtKB-SubCell"/>
</dbReference>
<feature type="site" description="Interaction with tRNA" evidence="15">
    <location>
        <position position="129"/>
    </location>
</feature>
<evidence type="ECO:0000256" key="12">
    <source>
        <dbReference type="ARBA" id="ARBA00023157"/>
    </source>
</evidence>
<dbReference type="Gene3D" id="2.30.30.280">
    <property type="entry name" value="Adenine nucleotide alpha hydrolases-like domains"/>
    <property type="match status" value="1"/>
</dbReference>
<sequence length="379" mass="42051">MSGSNSETRIVVGMSGGVDSSVTALLLKQQGYDVIGIFMKNWDDTDEFGRCTAEEDAEDVRRVCEQIDIPYYTVNFEKEYYDKVFAYFLEEYKRGRTPNPDVMCNREIKFGEFLNKAMDLGADYVATGHYARVVQEHDGQYKLLRGVDSNKDQTYFLNALNQAQLAKAMFPIGHLPKPEVRRIAEEAGLYTAKKKDSTGVCFIGERNFREFLSQYLPAQSGDMVDIVTGEVKGRHDGLMYYTLGQRQGLGIGGSGSGEPWFVAEKDLQNNILYVVQGDKHPSLYSTGLVASGVNWIAGADKLPDKPFKCVAKFRYRQQDQGVTLIPREDGTMFVAFDQPQKAITPGQAVVFYDGDECLGGGTIEAADKMPASEPGVSLG</sequence>
<dbReference type="Pfam" id="PF20259">
    <property type="entry name" value="tRNA_Me_trans_M"/>
    <property type="match status" value="1"/>
</dbReference>
<feature type="disulfide bond" description="Alternate" evidence="15">
    <location>
        <begin position="104"/>
        <end position="201"/>
    </location>
</feature>
<comment type="catalytic activity">
    <reaction evidence="13 15">
        <text>S-sulfanyl-L-cysteinyl-[protein] + uridine(34) in tRNA + AH2 + ATP = 2-thiouridine(34) in tRNA + L-cysteinyl-[protein] + A + AMP + diphosphate + H(+)</text>
        <dbReference type="Rhea" id="RHEA:47032"/>
        <dbReference type="Rhea" id="RHEA-COMP:10131"/>
        <dbReference type="Rhea" id="RHEA-COMP:11726"/>
        <dbReference type="Rhea" id="RHEA-COMP:11727"/>
        <dbReference type="Rhea" id="RHEA-COMP:11728"/>
        <dbReference type="ChEBI" id="CHEBI:13193"/>
        <dbReference type="ChEBI" id="CHEBI:15378"/>
        <dbReference type="ChEBI" id="CHEBI:17499"/>
        <dbReference type="ChEBI" id="CHEBI:29950"/>
        <dbReference type="ChEBI" id="CHEBI:30616"/>
        <dbReference type="ChEBI" id="CHEBI:33019"/>
        <dbReference type="ChEBI" id="CHEBI:61963"/>
        <dbReference type="ChEBI" id="CHEBI:65315"/>
        <dbReference type="ChEBI" id="CHEBI:87170"/>
        <dbReference type="ChEBI" id="CHEBI:456215"/>
        <dbReference type="EC" id="2.8.1.13"/>
    </reaction>
</comment>
<evidence type="ECO:0000256" key="14">
    <source>
        <dbReference type="ARBA" id="ARBA00056575"/>
    </source>
</evidence>
<organism evidence="18 19">
    <name type="scientific">Paenibacillus woosongensis</name>
    <dbReference type="NCBI Taxonomy" id="307580"/>
    <lineage>
        <taxon>Bacteria</taxon>
        <taxon>Bacillati</taxon>
        <taxon>Bacillota</taxon>
        <taxon>Bacilli</taxon>
        <taxon>Bacillales</taxon>
        <taxon>Paenibacillaceae</taxon>
        <taxon>Paenibacillus</taxon>
    </lineage>
</organism>
<dbReference type="CDD" id="cd01998">
    <property type="entry name" value="MnmA_TRMU-like"/>
    <property type="match status" value="1"/>
</dbReference>
<evidence type="ECO:0000256" key="13">
    <source>
        <dbReference type="ARBA" id="ARBA00051542"/>
    </source>
</evidence>
<dbReference type="FunFam" id="3.40.50.620:FF:000004">
    <property type="entry name" value="tRNA-specific 2-thiouridylase MnmA"/>
    <property type="match status" value="1"/>
</dbReference>
<dbReference type="GO" id="GO:0103016">
    <property type="term" value="F:tRNA-uridine 2-sulfurtransferase activity"/>
    <property type="evidence" value="ECO:0007669"/>
    <property type="project" value="UniProtKB-EC"/>
</dbReference>
<dbReference type="Gene3D" id="2.40.30.10">
    <property type="entry name" value="Translation factors"/>
    <property type="match status" value="1"/>
</dbReference>
<dbReference type="InterPro" id="IPR023382">
    <property type="entry name" value="MnmA-like_central_sf"/>
</dbReference>
<comment type="function">
    <text evidence="14 15">Catalyzes the 2-thiolation of uridine at the wobble position (U34) of tRNA, leading to the formation of s(2)U34.</text>
</comment>
<dbReference type="GO" id="GO:0000049">
    <property type="term" value="F:tRNA binding"/>
    <property type="evidence" value="ECO:0007669"/>
    <property type="project" value="UniProtKB-KW"/>
</dbReference>
<evidence type="ECO:0000256" key="6">
    <source>
        <dbReference type="ARBA" id="ARBA00022555"/>
    </source>
</evidence>
<evidence type="ECO:0000256" key="8">
    <source>
        <dbReference type="ARBA" id="ARBA00022694"/>
    </source>
</evidence>
<keyword evidence="6 15" id="KW-0820">tRNA-binding</keyword>
<evidence type="ECO:0000256" key="11">
    <source>
        <dbReference type="ARBA" id="ARBA00022884"/>
    </source>
</evidence>
<evidence type="ECO:0000256" key="7">
    <source>
        <dbReference type="ARBA" id="ARBA00022679"/>
    </source>
</evidence>
<feature type="binding site" evidence="15">
    <location>
        <position position="128"/>
    </location>
    <ligand>
        <name>ATP</name>
        <dbReference type="ChEBI" id="CHEBI:30616"/>
    </ligand>
</feature>
<dbReference type="Gene3D" id="3.40.50.620">
    <property type="entry name" value="HUPs"/>
    <property type="match status" value="1"/>
</dbReference>
<evidence type="ECO:0000259" key="17">
    <source>
        <dbReference type="Pfam" id="PF20259"/>
    </source>
</evidence>
<feature type="region of interest" description="Interaction with tRNA" evidence="15">
    <location>
        <begin position="151"/>
        <end position="153"/>
    </location>
</feature>
<feature type="domain" description="tRNA-specific 2-thiouridylase MnmA-like C-terminal" evidence="16">
    <location>
        <begin position="286"/>
        <end position="363"/>
    </location>
</feature>
<accession>A0A7X3CNW9</accession>
<feature type="active site" description="Nucleophile" evidence="15">
    <location>
        <position position="104"/>
    </location>
</feature>
<evidence type="ECO:0000313" key="19">
    <source>
        <dbReference type="Proteomes" id="UP000447876"/>
    </source>
</evidence>
<comment type="caution">
    <text evidence="18">The sequence shown here is derived from an EMBL/GenBank/DDBJ whole genome shotgun (WGS) entry which is preliminary data.</text>
</comment>
<dbReference type="Pfam" id="PF03054">
    <property type="entry name" value="tRNA_Me_trans"/>
    <property type="match status" value="1"/>
</dbReference>
<evidence type="ECO:0000259" key="16">
    <source>
        <dbReference type="Pfam" id="PF20258"/>
    </source>
</evidence>
<dbReference type="RefSeq" id="WP_155610752.1">
    <property type="nucleotide sequence ID" value="NZ_WNZW01000002.1"/>
</dbReference>
<dbReference type="InterPro" id="IPR014729">
    <property type="entry name" value="Rossmann-like_a/b/a_fold"/>
</dbReference>
<feature type="region of interest" description="Interaction with tRNA" evidence="15">
    <location>
        <begin position="314"/>
        <end position="315"/>
    </location>
</feature>
<dbReference type="PANTHER" id="PTHR11933">
    <property type="entry name" value="TRNA 5-METHYLAMINOMETHYL-2-THIOURIDYLATE -METHYLTRANSFERASE"/>
    <property type="match status" value="1"/>
</dbReference>
<keyword evidence="5 15" id="KW-0963">Cytoplasm</keyword>
<keyword evidence="12 15" id="KW-1015">Disulfide bond</keyword>
<dbReference type="Pfam" id="PF20258">
    <property type="entry name" value="tRNA_Me_trans_C"/>
    <property type="match status" value="1"/>
</dbReference>
<evidence type="ECO:0000256" key="15">
    <source>
        <dbReference type="HAMAP-Rule" id="MF_00144"/>
    </source>
</evidence>
<dbReference type="NCBIfam" id="TIGR00420">
    <property type="entry name" value="trmU"/>
    <property type="match status" value="1"/>
</dbReference>
<dbReference type="InterPro" id="IPR004506">
    <property type="entry name" value="MnmA-like"/>
</dbReference>
<dbReference type="EC" id="2.8.1.13" evidence="3 15"/>
<dbReference type="PANTHER" id="PTHR11933:SF5">
    <property type="entry name" value="MITOCHONDRIAL TRNA-SPECIFIC 2-THIOURIDYLASE 1"/>
    <property type="match status" value="1"/>
</dbReference>
<evidence type="ECO:0000256" key="9">
    <source>
        <dbReference type="ARBA" id="ARBA00022741"/>
    </source>
</evidence>
<dbReference type="AlphaFoldDB" id="A0A7X3CNW9"/>
<dbReference type="EMBL" id="WNZW01000002">
    <property type="protein sequence ID" value="MUG45420.1"/>
    <property type="molecule type" value="Genomic_DNA"/>
</dbReference>
<dbReference type="GO" id="GO:0005524">
    <property type="term" value="F:ATP binding"/>
    <property type="evidence" value="ECO:0007669"/>
    <property type="project" value="UniProtKB-KW"/>
</dbReference>
<feature type="binding site" evidence="15">
    <location>
        <position position="39"/>
    </location>
    <ligand>
        <name>ATP</name>
        <dbReference type="ChEBI" id="CHEBI:30616"/>
    </ligand>
</feature>
<feature type="active site" description="Cysteine persulfide intermediate" evidence="15">
    <location>
        <position position="201"/>
    </location>
</feature>
<dbReference type="InterPro" id="IPR046885">
    <property type="entry name" value="MnmA-like_C"/>
</dbReference>
<feature type="binding site" evidence="15">
    <location>
        <begin position="13"/>
        <end position="20"/>
    </location>
    <ligand>
        <name>ATP</name>
        <dbReference type="ChEBI" id="CHEBI:30616"/>
    </ligand>
</feature>
<comment type="subcellular location">
    <subcellularLocation>
        <location evidence="1 15">Cytoplasm</location>
    </subcellularLocation>
</comment>
<dbReference type="OrthoDB" id="9800696at2"/>
<keyword evidence="9 15" id="KW-0547">Nucleotide-binding</keyword>
<dbReference type="FunFam" id="2.30.30.280:FF:000001">
    <property type="entry name" value="tRNA-specific 2-thiouridylase MnmA"/>
    <property type="match status" value="1"/>
</dbReference>
<keyword evidence="11 15" id="KW-0694">RNA-binding</keyword>
<evidence type="ECO:0000313" key="18">
    <source>
        <dbReference type="EMBL" id="MUG45420.1"/>
    </source>
</evidence>
<feature type="region of interest" description="Interaction with target base in tRNA" evidence="15">
    <location>
        <begin position="99"/>
        <end position="101"/>
    </location>
</feature>
<protein>
    <recommendedName>
        <fullName evidence="4 15">tRNA-specific 2-thiouridylase MnmA</fullName>
        <ecNumber evidence="3 15">2.8.1.13</ecNumber>
    </recommendedName>
</protein>
<dbReference type="SUPFAM" id="SSF52402">
    <property type="entry name" value="Adenine nucleotide alpha hydrolases-like"/>
    <property type="match status" value="1"/>
</dbReference>
<feature type="site" description="Interaction with tRNA" evidence="15">
    <location>
        <position position="347"/>
    </location>
</feature>
<feature type="domain" description="tRNA-specific 2-thiouridylase MnmA-like central" evidence="17">
    <location>
        <begin position="210"/>
        <end position="276"/>
    </location>
</feature>
<dbReference type="HAMAP" id="MF_00144">
    <property type="entry name" value="tRNA_thiouridyl_MnmA"/>
    <property type="match status" value="1"/>
</dbReference>